<comment type="caution">
    <text evidence="1">The sequence shown here is derived from an EMBL/GenBank/DDBJ whole genome shotgun (WGS) entry which is preliminary data.</text>
</comment>
<gene>
    <name evidence="1" type="ORF">H8S18_00940</name>
</gene>
<evidence type="ECO:0000313" key="2">
    <source>
        <dbReference type="Proteomes" id="UP000606889"/>
    </source>
</evidence>
<dbReference type="RefSeq" id="WP_186856441.1">
    <property type="nucleotide sequence ID" value="NZ_JACOON010000001.1"/>
</dbReference>
<accession>A0ABR7EAU6</accession>
<sequence length="198" mass="20894">MQNFSFNGKGTMNGGEYSTVIIDGIAECTGGLKAEHLDIDGIFKCAGAVKADVIECDGVAEFSSEVTAKKFSVDGVVKMKRLGADEINCDGLIKAEGEVSADIVRVDGCINAKEIVGDHISINPRSGKITGLLTRKTSCIDLIEATTIHLRGVSAQTVSGKDITIGPHCKIKTVDCNGTLSIDKKAKVENITGEYSLK</sequence>
<dbReference type="Proteomes" id="UP000606889">
    <property type="component" value="Unassembled WGS sequence"/>
</dbReference>
<reference evidence="1 2" key="1">
    <citation type="submission" date="2020-08" db="EMBL/GenBank/DDBJ databases">
        <title>Genome public.</title>
        <authorList>
            <person name="Liu C."/>
            <person name="Sun Q."/>
        </authorList>
    </citation>
    <scope>NUCLEOTIDE SEQUENCE [LARGE SCALE GENOMIC DNA]</scope>
    <source>
        <strain evidence="1 2">NSJ-35</strain>
    </source>
</reference>
<evidence type="ECO:0008006" key="3">
    <source>
        <dbReference type="Google" id="ProtNLM"/>
    </source>
</evidence>
<protein>
    <recommendedName>
        <fullName evidence="3">Polymer-forming cytoskeletal protein</fullName>
    </recommendedName>
</protein>
<dbReference type="EMBL" id="JACOON010000001">
    <property type="protein sequence ID" value="MBC5646908.1"/>
    <property type="molecule type" value="Genomic_DNA"/>
</dbReference>
<proteinExistence type="predicted"/>
<keyword evidence="2" id="KW-1185">Reference proteome</keyword>
<evidence type="ECO:0000313" key="1">
    <source>
        <dbReference type="EMBL" id="MBC5646908.1"/>
    </source>
</evidence>
<organism evidence="1 2">
    <name type="scientific">Christensenella tenuis</name>
    <dbReference type="NCBI Taxonomy" id="2763033"/>
    <lineage>
        <taxon>Bacteria</taxon>
        <taxon>Bacillati</taxon>
        <taxon>Bacillota</taxon>
        <taxon>Clostridia</taxon>
        <taxon>Christensenellales</taxon>
        <taxon>Christensenellaceae</taxon>
        <taxon>Christensenella</taxon>
    </lineage>
</organism>
<name>A0ABR7EAU6_9FIRM</name>